<evidence type="ECO:0000256" key="3">
    <source>
        <dbReference type="ARBA" id="ARBA00022692"/>
    </source>
</evidence>
<evidence type="ECO:0000313" key="7">
    <source>
        <dbReference type="EMBL" id="KYG67438.1"/>
    </source>
</evidence>
<name>A0A150WSS2_BDEBC</name>
<feature type="transmembrane region" description="Helical" evidence="6">
    <location>
        <begin position="227"/>
        <end position="248"/>
    </location>
</feature>
<comment type="subcellular location">
    <subcellularLocation>
        <location evidence="1">Membrane</location>
        <topology evidence="1">Multi-pass membrane protein</topology>
    </subcellularLocation>
</comment>
<keyword evidence="3 6" id="KW-0812">Transmembrane</keyword>
<dbReference type="EMBL" id="LUKE01000001">
    <property type="protein sequence ID" value="KYG67438.1"/>
    <property type="molecule type" value="Genomic_DNA"/>
</dbReference>
<dbReference type="PANTHER" id="PTHR30238">
    <property type="entry name" value="MEMBRANE BOUND PREDICTED REDOX MODULATOR"/>
    <property type="match status" value="1"/>
</dbReference>
<feature type="transmembrane region" description="Helical" evidence="6">
    <location>
        <begin position="6"/>
        <end position="22"/>
    </location>
</feature>
<gene>
    <name evidence="7" type="ORF">AZI86_02590</name>
</gene>
<comment type="caution">
    <text evidence="7">The sequence shown here is derived from an EMBL/GenBank/DDBJ whole genome shotgun (WGS) entry which is preliminary data.</text>
</comment>
<evidence type="ECO:0000256" key="2">
    <source>
        <dbReference type="ARBA" id="ARBA00007511"/>
    </source>
</evidence>
<accession>A0A150WSS2</accession>
<feature type="transmembrane region" description="Helical" evidence="6">
    <location>
        <begin position="286"/>
        <end position="305"/>
    </location>
</feature>
<evidence type="ECO:0000256" key="1">
    <source>
        <dbReference type="ARBA" id="ARBA00004141"/>
    </source>
</evidence>
<comment type="similarity">
    <text evidence="2">Belongs to the TerC family.</text>
</comment>
<feature type="transmembrane region" description="Helical" evidence="6">
    <location>
        <begin position="106"/>
        <end position="127"/>
    </location>
</feature>
<dbReference type="InterPro" id="IPR005496">
    <property type="entry name" value="Integral_membrane_TerC"/>
</dbReference>
<sequence length="320" mass="36057">MFYAGFVLFVFAMLALDLGVFHKHSHTVGFKEATLWSIAWVSLAMIFNVLLWLYASNKFGDVLGKQVALEFLTGYVIEKSLSVDNIFVFVIVFSFFGVPTKYQHRVLFFGILGALFFRAIFIALGAVLMQYQAVVMIFGVFLIITGIKMVFSNEGSMDPSQNWLIKFMRKHIRVTDKMHEDHFFVKEKGLLYATPLFIALVFLEFTDVIFAIDSVPAIFAITKEPLLVFTSNIFAILGLRSLYFLLAGVVDKFHLLKYGLAATLVFVGLKMVWLNKLFDGHFPTTWSLGLIALFIGGSIAASLLFPKKNDETPKPPITPI</sequence>
<organism evidence="7 8">
    <name type="scientific">Bdellovibrio bacteriovorus</name>
    <dbReference type="NCBI Taxonomy" id="959"/>
    <lineage>
        <taxon>Bacteria</taxon>
        <taxon>Pseudomonadati</taxon>
        <taxon>Bdellovibrionota</taxon>
        <taxon>Bdellovibrionia</taxon>
        <taxon>Bdellovibrionales</taxon>
        <taxon>Pseudobdellovibrionaceae</taxon>
        <taxon>Bdellovibrio</taxon>
    </lineage>
</organism>
<feature type="transmembrane region" description="Helical" evidence="6">
    <location>
        <begin position="255"/>
        <end position="274"/>
    </location>
</feature>
<dbReference type="OrthoDB" id="5289506at2"/>
<dbReference type="PANTHER" id="PTHR30238:SF0">
    <property type="entry name" value="THYLAKOID MEMBRANE PROTEIN TERC, CHLOROPLASTIC"/>
    <property type="match status" value="1"/>
</dbReference>
<protein>
    <recommendedName>
        <fullName evidence="9">TerC family protein</fullName>
    </recommendedName>
</protein>
<evidence type="ECO:0000256" key="6">
    <source>
        <dbReference type="SAM" id="Phobius"/>
    </source>
</evidence>
<feature type="transmembrane region" description="Helical" evidence="6">
    <location>
        <begin position="81"/>
        <end position="99"/>
    </location>
</feature>
<keyword evidence="8" id="KW-1185">Reference proteome</keyword>
<dbReference type="InterPro" id="IPR022369">
    <property type="entry name" value="Integral_membrane_TerC_rswitch"/>
</dbReference>
<feature type="transmembrane region" description="Helical" evidence="6">
    <location>
        <begin position="133"/>
        <end position="151"/>
    </location>
</feature>
<keyword evidence="5 6" id="KW-0472">Membrane</keyword>
<dbReference type="NCBIfam" id="TIGR03718">
    <property type="entry name" value="R_switched_Alx"/>
    <property type="match status" value="1"/>
</dbReference>
<feature type="transmembrane region" description="Helical" evidence="6">
    <location>
        <begin position="196"/>
        <end position="221"/>
    </location>
</feature>
<keyword evidence="4 6" id="KW-1133">Transmembrane helix</keyword>
<dbReference type="GO" id="GO:0016020">
    <property type="term" value="C:membrane"/>
    <property type="evidence" value="ECO:0007669"/>
    <property type="project" value="UniProtKB-SubCell"/>
</dbReference>
<feature type="transmembrane region" description="Helical" evidence="6">
    <location>
        <begin position="34"/>
        <end position="55"/>
    </location>
</feature>
<dbReference type="Pfam" id="PF03741">
    <property type="entry name" value="TerC"/>
    <property type="match status" value="1"/>
</dbReference>
<reference evidence="7 8" key="1">
    <citation type="submission" date="2016-03" db="EMBL/GenBank/DDBJ databases">
        <authorList>
            <person name="Ploux O."/>
        </authorList>
    </citation>
    <scope>NUCLEOTIDE SEQUENCE [LARGE SCALE GENOMIC DNA]</scope>
    <source>
        <strain evidence="7 8">R0</strain>
    </source>
</reference>
<evidence type="ECO:0000313" key="8">
    <source>
        <dbReference type="Proteomes" id="UP000075320"/>
    </source>
</evidence>
<dbReference type="AlphaFoldDB" id="A0A150WSS2"/>
<evidence type="ECO:0008006" key="9">
    <source>
        <dbReference type="Google" id="ProtNLM"/>
    </source>
</evidence>
<dbReference type="Proteomes" id="UP000075320">
    <property type="component" value="Unassembled WGS sequence"/>
</dbReference>
<proteinExistence type="inferred from homology"/>
<evidence type="ECO:0000256" key="5">
    <source>
        <dbReference type="ARBA" id="ARBA00023136"/>
    </source>
</evidence>
<evidence type="ECO:0000256" key="4">
    <source>
        <dbReference type="ARBA" id="ARBA00022989"/>
    </source>
</evidence>